<accession>A0A1H8CJL2</accession>
<keyword evidence="1" id="KW-0812">Transmembrane</keyword>
<keyword evidence="1" id="KW-0472">Membrane</keyword>
<dbReference type="OrthoDB" id="140324at2"/>
<keyword evidence="1" id="KW-1133">Transmembrane helix</keyword>
<dbReference type="STRING" id="930146.SAMN05192533_10789"/>
<keyword evidence="3" id="KW-1185">Reference proteome</keyword>
<feature type="transmembrane region" description="Helical" evidence="1">
    <location>
        <begin position="246"/>
        <end position="264"/>
    </location>
</feature>
<feature type="transmembrane region" description="Helical" evidence="1">
    <location>
        <begin position="219"/>
        <end position="240"/>
    </location>
</feature>
<feature type="transmembrane region" description="Helical" evidence="1">
    <location>
        <begin position="362"/>
        <end position="385"/>
    </location>
</feature>
<name>A0A1H8CJL2_9BACI</name>
<dbReference type="RefSeq" id="WP_090745235.1">
    <property type="nucleotide sequence ID" value="NZ_FOBW01000007.1"/>
</dbReference>
<evidence type="ECO:0000313" key="2">
    <source>
        <dbReference type="EMBL" id="SEM94458.1"/>
    </source>
</evidence>
<dbReference type="Proteomes" id="UP000198553">
    <property type="component" value="Unassembled WGS sequence"/>
</dbReference>
<feature type="transmembrane region" description="Helical" evidence="1">
    <location>
        <begin position="322"/>
        <end position="342"/>
    </location>
</feature>
<dbReference type="AlphaFoldDB" id="A0A1H8CJL2"/>
<gene>
    <name evidence="2" type="ORF">SAMN05192533_10789</name>
</gene>
<evidence type="ECO:0000313" key="3">
    <source>
        <dbReference type="Proteomes" id="UP000198553"/>
    </source>
</evidence>
<feature type="transmembrane region" description="Helical" evidence="1">
    <location>
        <begin position="150"/>
        <end position="172"/>
    </location>
</feature>
<organism evidence="2 3">
    <name type="scientific">Mesobacillus persicus</name>
    <dbReference type="NCBI Taxonomy" id="930146"/>
    <lineage>
        <taxon>Bacteria</taxon>
        <taxon>Bacillati</taxon>
        <taxon>Bacillota</taxon>
        <taxon>Bacilli</taxon>
        <taxon>Bacillales</taxon>
        <taxon>Bacillaceae</taxon>
        <taxon>Mesobacillus</taxon>
    </lineage>
</organism>
<proteinExistence type="predicted"/>
<sequence length="398" mass="46274">MVVTKHSRLTLYPLRISKDKKGFIVEDTLSGEFYEMPTICIDAISMLNEGQLLYQIEEVLKDKYPEEDVDIESFIEDLLELGLVECLDGEIIPKKTKVKQKNNGLSWISPRIGRFFFNRYSTILYVFAILASIVLLIVKPELFPVYNDVFLFDLMIYNILVFLSISFLLVLVHEIGHVLAVRAEGLPTKIELGHRLFFIVLETDMSRVWSLQPEKRYRLYLAGMYFDAGVMFLALISQLIFAGHGYVVGISKVIVVSTFIRIIYQFCVYMKTDLYYVLENWSGCYNLMESGQSFLKRWFPYNQTDKKSPMFKSEEKWVRPYAIFYLVGVMVTIAITAFYNVPLIVHAGLLVMPGFLEPATSILFWDAAVFFFQFILMFGLLAYSYTKKYRENQQRQPL</sequence>
<protein>
    <recommendedName>
        <fullName evidence="4">Peptide zinc metalloprotease protein</fullName>
    </recommendedName>
</protein>
<feature type="transmembrane region" description="Helical" evidence="1">
    <location>
        <begin position="120"/>
        <end position="138"/>
    </location>
</feature>
<evidence type="ECO:0000256" key="1">
    <source>
        <dbReference type="SAM" id="Phobius"/>
    </source>
</evidence>
<evidence type="ECO:0008006" key="4">
    <source>
        <dbReference type="Google" id="ProtNLM"/>
    </source>
</evidence>
<dbReference type="EMBL" id="FOBW01000007">
    <property type="protein sequence ID" value="SEM94458.1"/>
    <property type="molecule type" value="Genomic_DNA"/>
</dbReference>
<reference evidence="3" key="1">
    <citation type="submission" date="2016-10" db="EMBL/GenBank/DDBJ databases">
        <authorList>
            <person name="Varghese N."/>
            <person name="Submissions S."/>
        </authorList>
    </citation>
    <scope>NUCLEOTIDE SEQUENCE [LARGE SCALE GENOMIC DNA]</scope>
    <source>
        <strain evidence="3">B48,IBRC-M 10115,DSM 25386,CECT 8001</strain>
    </source>
</reference>